<evidence type="ECO:0000313" key="1">
    <source>
        <dbReference type="EMBL" id="SPC90627.1"/>
    </source>
</evidence>
<accession>A0A2N9FII6</accession>
<dbReference type="AlphaFoldDB" id="A0A2N9FII6"/>
<sequence>MEIKVLCRGSEAGHSASDLFCSLQEKKPNVFLVYRGPTGSVPWTAVGFVFSGAFEAINEGGSDEHLMLGNGLKYLRSIKIEVNWFPYLQTLLPKFHDVEELGPPECWAVVVVVPEWWWPWQISQVFLGLIIIFGPSWCCRGLMVLIWAAMGRFLSLFSLASSSSSLPSSLAAVGAAADRFSVTEFAVDRWTTRRGPLGGVEDQLSSTFSGLSADAVVDRFLLVSLQRLEHRAKRGGKNDVECHFPSRFSNYFRIPLCGGLKFGEQSQWLLEIKALLSPPFPSPTLEALLQQDCRQLEHSLKVIDKEVKDRRVGVLKSEERDRGQKELEWRDNMRFEVTRLVNM</sequence>
<name>A0A2N9FII6_FAGSY</name>
<proteinExistence type="predicted"/>
<dbReference type="EMBL" id="OIVN01001164">
    <property type="protein sequence ID" value="SPC90627.1"/>
    <property type="molecule type" value="Genomic_DNA"/>
</dbReference>
<organism evidence="1">
    <name type="scientific">Fagus sylvatica</name>
    <name type="common">Beechnut</name>
    <dbReference type="NCBI Taxonomy" id="28930"/>
    <lineage>
        <taxon>Eukaryota</taxon>
        <taxon>Viridiplantae</taxon>
        <taxon>Streptophyta</taxon>
        <taxon>Embryophyta</taxon>
        <taxon>Tracheophyta</taxon>
        <taxon>Spermatophyta</taxon>
        <taxon>Magnoliopsida</taxon>
        <taxon>eudicotyledons</taxon>
        <taxon>Gunneridae</taxon>
        <taxon>Pentapetalae</taxon>
        <taxon>rosids</taxon>
        <taxon>fabids</taxon>
        <taxon>Fagales</taxon>
        <taxon>Fagaceae</taxon>
        <taxon>Fagus</taxon>
    </lineage>
</organism>
<protein>
    <submittedName>
        <fullName evidence="1">Uncharacterized protein</fullName>
    </submittedName>
</protein>
<reference evidence="1" key="1">
    <citation type="submission" date="2018-02" db="EMBL/GenBank/DDBJ databases">
        <authorList>
            <person name="Cohen D.B."/>
            <person name="Kent A.D."/>
        </authorList>
    </citation>
    <scope>NUCLEOTIDE SEQUENCE</scope>
</reference>
<gene>
    <name evidence="1" type="ORF">FSB_LOCUS18509</name>
</gene>